<dbReference type="EMBL" id="JAOCDZ010000003">
    <property type="protein sequence ID" value="MDH0735468.1"/>
    <property type="molecule type" value="Genomic_DNA"/>
</dbReference>
<dbReference type="AlphaFoldDB" id="A0A2K8S255"/>
<dbReference type="Pfam" id="PF13488">
    <property type="entry name" value="Gly-zipper_Omp"/>
    <property type="match status" value="1"/>
</dbReference>
<evidence type="ECO:0000259" key="2">
    <source>
        <dbReference type="Pfam" id="PF13488"/>
    </source>
</evidence>
<accession>A0A2K8S255</accession>
<name>A0A2K8S255_9BURK</name>
<protein>
    <recommendedName>
        <fullName evidence="2">Glycine zipper domain-containing protein</fullName>
    </recommendedName>
</protein>
<keyword evidence="1" id="KW-1133">Transmembrane helix</keyword>
<dbReference type="InterPro" id="IPR039567">
    <property type="entry name" value="Gly-zipper"/>
</dbReference>
<keyword evidence="1" id="KW-0812">Transmembrane</keyword>
<dbReference type="KEGG" id="asw:CVS48_08330"/>
<organism evidence="4 5">
    <name type="scientific">Achromobacter spanius</name>
    <dbReference type="NCBI Taxonomy" id="217203"/>
    <lineage>
        <taxon>Bacteria</taxon>
        <taxon>Pseudomonadati</taxon>
        <taxon>Pseudomonadota</taxon>
        <taxon>Betaproteobacteria</taxon>
        <taxon>Burkholderiales</taxon>
        <taxon>Alcaligenaceae</taxon>
        <taxon>Achromobacter</taxon>
    </lineage>
</organism>
<evidence type="ECO:0000313" key="5">
    <source>
        <dbReference type="Proteomes" id="UP000239990"/>
    </source>
</evidence>
<dbReference type="Proteomes" id="UP001161094">
    <property type="component" value="Unassembled WGS sequence"/>
</dbReference>
<comment type="caution">
    <text evidence="4">The sequence shown here is derived from an EMBL/GenBank/DDBJ whole genome shotgun (WGS) entry which is preliminary data.</text>
</comment>
<evidence type="ECO:0000256" key="1">
    <source>
        <dbReference type="SAM" id="Phobius"/>
    </source>
</evidence>
<evidence type="ECO:0000313" key="4">
    <source>
        <dbReference type="EMBL" id="PPA77580.1"/>
    </source>
</evidence>
<dbReference type="Proteomes" id="UP000239990">
    <property type="component" value="Unassembled WGS sequence"/>
</dbReference>
<feature type="domain" description="Glycine zipper" evidence="2">
    <location>
        <begin position="111"/>
        <end position="153"/>
    </location>
</feature>
<proteinExistence type="predicted"/>
<gene>
    <name evidence="4" type="ORF">C4E15_06085</name>
    <name evidence="3" type="ORF">N5D93_06585</name>
</gene>
<dbReference type="EMBL" id="PREU01000002">
    <property type="protein sequence ID" value="PPA77580.1"/>
    <property type="molecule type" value="Genomic_DNA"/>
</dbReference>
<sequence length="202" mass="20130">MSSTLSVAALSIAFGICVGSLIWGAFALGSRLTVAARARVDSIVISSKKTRRTAVVTTVVVAGLLAGCANQSASGGVYSYQQAQQVQQVQSGTVLSARPITIQASYNSGAGMAAGSTLGSLAGSFIGNHKGSYVAAALGALIGGIAGNSVERKASQAAGIEVVVRLDSGQMQAVAQEADVPLKPGQRVNVLSGAGATRVVPI</sequence>
<dbReference type="RefSeq" id="WP_100854030.1">
    <property type="nucleotide sequence ID" value="NZ_CADIJT010000003.1"/>
</dbReference>
<dbReference type="GeneID" id="92905936"/>
<dbReference type="OrthoDB" id="5298161at2"/>
<keyword evidence="1" id="KW-0472">Membrane</keyword>
<evidence type="ECO:0000313" key="3">
    <source>
        <dbReference type="EMBL" id="MDH0735468.1"/>
    </source>
</evidence>
<reference evidence="4 5" key="1">
    <citation type="submission" date="2018-02" db="EMBL/GenBank/DDBJ databases">
        <title>Draft Genome of Achromobacter spanius stain 6.</title>
        <authorList>
            <person name="Gunasekera T.S."/>
            <person name="Radwan O."/>
            <person name="Ruiz O.N."/>
        </authorList>
    </citation>
    <scope>NUCLEOTIDE SEQUENCE [LARGE SCALE GENOMIC DNA]</scope>
    <source>
        <strain evidence="4 5">6</strain>
    </source>
</reference>
<reference evidence="3" key="2">
    <citation type="submission" date="2022-09" db="EMBL/GenBank/DDBJ databases">
        <title>Intensive care unit water sources are persistently colonized with multi-drug resistant bacteria and are the site of extensive horizontal gene transfer of antibiotic resistance genes.</title>
        <authorList>
            <person name="Diorio-Toth L."/>
        </authorList>
    </citation>
    <scope>NUCLEOTIDE SEQUENCE</scope>
    <source>
        <strain evidence="3">GD03843</strain>
    </source>
</reference>
<feature type="transmembrane region" description="Helical" evidence="1">
    <location>
        <begin position="6"/>
        <end position="29"/>
    </location>
</feature>